<comment type="caution">
    <text evidence="3">The sequence shown here is derived from an EMBL/GenBank/DDBJ whole genome shotgun (WGS) entry which is preliminary data.</text>
</comment>
<evidence type="ECO:0000313" key="3">
    <source>
        <dbReference type="EMBL" id="MCG2622739.1"/>
    </source>
</evidence>
<feature type="transmembrane region" description="Helical" evidence="1">
    <location>
        <begin position="77"/>
        <end position="97"/>
    </location>
</feature>
<evidence type="ECO:0000259" key="2">
    <source>
        <dbReference type="Pfam" id="PF13559"/>
    </source>
</evidence>
<reference evidence="3" key="1">
    <citation type="submission" date="2022-01" db="EMBL/GenBank/DDBJ databases">
        <authorList>
            <person name="Jo J.-H."/>
            <person name="Im W.-T."/>
        </authorList>
    </citation>
    <scope>NUCLEOTIDE SEQUENCE</scope>
    <source>
        <strain evidence="3">I2-34</strain>
    </source>
</reference>
<sequence>MGPLIAILAMGAVPGAAPRFDAPVTPGPDEARELLIRELARQPYQDAKPGLLQDLLNRFLQWLEDLLTSLKGLDPNAGTLLIGLTVLLLIAAMIWIVKPRLDRRRRREAEVFDAAIVRTAAEHRGLAAAAAARGEWNTAVTEQFRALVRACEERTVLEAQPGRTADEAAGQLGPVFPGHADSLRRAAARFDAVRYGNVPADRDGYQRIRELDTALAAAAPVFPGQPLPDPAVPR</sequence>
<dbReference type="InterPro" id="IPR025403">
    <property type="entry name" value="TgpA-like_C"/>
</dbReference>
<keyword evidence="1" id="KW-0472">Membrane</keyword>
<dbReference type="Pfam" id="PF13559">
    <property type="entry name" value="DUF4129"/>
    <property type="match status" value="1"/>
</dbReference>
<evidence type="ECO:0000313" key="4">
    <source>
        <dbReference type="Proteomes" id="UP001165368"/>
    </source>
</evidence>
<accession>A0ABS9L8C8</accession>
<keyword evidence="4" id="KW-1185">Reference proteome</keyword>
<evidence type="ECO:0000256" key="1">
    <source>
        <dbReference type="SAM" id="Phobius"/>
    </source>
</evidence>
<organism evidence="3 4">
    <name type="scientific">Arthrobacter hankyongi</name>
    <dbReference type="NCBI Taxonomy" id="2904801"/>
    <lineage>
        <taxon>Bacteria</taxon>
        <taxon>Bacillati</taxon>
        <taxon>Actinomycetota</taxon>
        <taxon>Actinomycetes</taxon>
        <taxon>Micrococcales</taxon>
        <taxon>Micrococcaceae</taxon>
        <taxon>Arthrobacter</taxon>
    </lineage>
</organism>
<proteinExistence type="predicted"/>
<gene>
    <name evidence="3" type="ORF">LVY72_12585</name>
</gene>
<feature type="domain" description="Protein-glutamine gamma-glutamyltransferase-like C-terminal" evidence="2">
    <location>
        <begin position="144"/>
        <end position="212"/>
    </location>
</feature>
<keyword evidence="1" id="KW-0812">Transmembrane</keyword>
<dbReference type="Proteomes" id="UP001165368">
    <property type="component" value="Unassembled WGS sequence"/>
</dbReference>
<dbReference type="RefSeq" id="WP_237821331.1">
    <property type="nucleotide sequence ID" value="NZ_JAKLTQ010000008.1"/>
</dbReference>
<keyword evidence="1" id="KW-1133">Transmembrane helix</keyword>
<name>A0ABS9L8C8_9MICC</name>
<protein>
    <submittedName>
        <fullName evidence="3">DUF4129 domain-containing protein</fullName>
    </submittedName>
</protein>
<dbReference type="EMBL" id="JAKLTQ010000008">
    <property type="protein sequence ID" value="MCG2622739.1"/>
    <property type="molecule type" value="Genomic_DNA"/>
</dbReference>